<evidence type="ECO:0008006" key="2">
    <source>
        <dbReference type="Google" id="ProtNLM"/>
    </source>
</evidence>
<accession>X0UDZ5</accession>
<dbReference type="EMBL" id="BARS01016209">
    <property type="protein sequence ID" value="GAF98622.1"/>
    <property type="molecule type" value="Genomic_DNA"/>
</dbReference>
<proteinExistence type="predicted"/>
<protein>
    <recommendedName>
        <fullName evidence="2">DUF115 domain-containing protein</fullName>
    </recommendedName>
</protein>
<sequence length="215" mass="24159">MIPHGTKAVVIGNGGSVDTMPPEFWNQDCLYIGTNRALCFKALQGVRLDAVVIRDCWSSLFSTMDISRKYHFDVWQPATMYKVGPAPERNTDCDEFMRQESGWQFDRNIDKASGESAVMRNSSVVIMACNVAWHWGVRDFQLIGVDYHGGMAEMTPPFNVSTGFDNRYDSPIRVGVIKQFAKMRVAIETEGSIVNHSPGTKLKAVKESKWQILSL</sequence>
<evidence type="ECO:0000313" key="1">
    <source>
        <dbReference type="EMBL" id="GAF98622.1"/>
    </source>
</evidence>
<organism evidence="1">
    <name type="scientific">marine sediment metagenome</name>
    <dbReference type="NCBI Taxonomy" id="412755"/>
    <lineage>
        <taxon>unclassified sequences</taxon>
        <taxon>metagenomes</taxon>
        <taxon>ecological metagenomes</taxon>
    </lineage>
</organism>
<reference evidence="1" key="1">
    <citation type="journal article" date="2014" name="Front. Microbiol.">
        <title>High frequency of phylogenetically diverse reductive dehalogenase-homologous genes in deep subseafloor sedimentary metagenomes.</title>
        <authorList>
            <person name="Kawai M."/>
            <person name="Futagami T."/>
            <person name="Toyoda A."/>
            <person name="Takaki Y."/>
            <person name="Nishi S."/>
            <person name="Hori S."/>
            <person name="Arai W."/>
            <person name="Tsubouchi T."/>
            <person name="Morono Y."/>
            <person name="Uchiyama I."/>
            <person name="Ito T."/>
            <person name="Fujiyama A."/>
            <person name="Inagaki F."/>
            <person name="Takami H."/>
        </authorList>
    </citation>
    <scope>NUCLEOTIDE SEQUENCE</scope>
    <source>
        <strain evidence="1">Expedition CK06-06</strain>
    </source>
</reference>
<name>X0UDZ5_9ZZZZ</name>
<dbReference type="AlphaFoldDB" id="X0UDZ5"/>
<comment type="caution">
    <text evidence="1">The sequence shown here is derived from an EMBL/GenBank/DDBJ whole genome shotgun (WGS) entry which is preliminary data.</text>
</comment>
<gene>
    <name evidence="1" type="ORF">S01H1_26715</name>
</gene>